<keyword evidence="2" id="KW-0812">Transmembrane</keyword>
<keyword evidence="2" id="KW-0472">Membrane</keyword>
<organism evidence="3 4">
    <name type="scientific">Nocardia aurea</name>
    <dbReference type="NCBI Taxonomy" id="2144174"/>
    <lineage>
        <taxon>Bacteria</taxon>
        <taxon>Bacillati</taxon>
        <taxon>Actinomycetota</taxon>
        <taxon>Actinomycetes</taxon>
        <taxon>Mycobacteriales</taxon>
        <taxon>Nocardiaceae</taxon>
        <taxon>Nocardia</taxon>
    </lineage>
</organism>
<sequence>MTPDKHNNTTQSDPLEAPELVAATNPELTPGLHEDLDSVHTEPSAHGDRPQSEIPGPPDLVAATNPKMTPGLTDDVAELHADREVTPATSTEPPGTAAAPSFSEPVEDAGKQLAEWTRRNRTPVIAVGAASAAVLAWVVARRR</sequence>
<dbReference type="RefSeq" id="WP_357785992.1">
    <property type="nucleotide sequence ID" value="NZ_JBFAKC010000010.1"/>
</dbReference>
<reference evidence="3 4" key="1">
    <citation type="submission" date="2024-06" db="EMBL/GenBank/DDBJ databases">
        <title>The Natural Products Discovery Center: Release of the First 8490 Sequenced Strains for Exploring Actinobacteria Biosynthetic Diversity.</title>
        <authorList>
            <person name="Kalkreuter E."/>
            <person name="Kautsar S.A."/>
            <person name="Yang D."/>
            <person name="Bader C.D."/>
            <person name="Teijaro C.N."/>
            <person name="Fluegel L."/>
            <person name="Davis C.M."/>
            <person name="Simpson J.R."/>
            <person name="Lauterbach L."/>
            <person name="Steele A.D."/>
            <person name="Gui C."/>
            <person name="Meng S."/>
            <person name="Li G."/>
            <person name="Viehrig K."/>
            <person name="Ye F."/>
            <person name="Su P."/>
            <person name="Kiefer A.F."/>
            <person name="Nichols A."/>
            <person name="Cepeda A.J."/>
            <person name="Yan W."/>
            <person name="Fan B."/>
            <person name="Jiang Y."/>
            <person name="Adhikari A."/>
            <person name="Zheng C.-J."/>
            <person name="Schuster L."/>
            <person name="Cowan T.M."/>
            <person name="Smanski M.J."/>
            <person name="Chevrette M.G."/>
            <person name="De Carvalho L.P.S."/>
            <person name="Shen B."/>
        </authorList>
    </citation>
    <scope>NUCLEOTIDE SEQUENCE [LARGE SCALE GENOMIC DNA]</scope>
    <source>
        <strain evidence="3 4">NPDC050403</strain>
    </source>
</reference>
<gene>
    <name evidence="3" type="ORF">AB0I48_21825</name>
</gene>
<dbReference type="EMBL" id="JBFAKC010000010">
    <property type="protein sequence ID" value="MEV0710211.1"/>
    <property type="molecule type" value="Genomic_DNA"/>
</dbReference>
<proteinExistence type="predicted"/>
<feature type="compositionally biased region" description="Basic and acidic residues" evidence="1">
    <location>
        <begin position="32"/>
        <end position="51"/>
    </location>
</feature>
<evidence type="ECO:0000313" key="3">
    <source>
        <dbReference type="EMBL" id="MEV0710211.1"/>
    </source>
</evidence>
<protein>
    <recommendedName>
        <fullName evidence="5">DUF3618 domain-containing protein</fullName>
    </recommendedName>
</protein>
<evidence type="ECO:0000256" key="1">
    <source>
        <dbReference type="SAM" id="MobiDB-lite"/>
    </source>
</evidence>
<evidence type="ECO:0000313" key="4">
    <source>
        <dbReference type="Proteomes" id="UP001551695"/>
    </source>
</evidence>
<feature type="region of interest" description="Disordered" evidence="1">
    <location>
        <begin position="1"/>
        <end position="109"/>
    </location>
</feature>
<evidence type="ECO:0008006" key="5">
    <source>
        <dbReference type="Google" id="ProtNLM"/>
    </source>
</evidence>
<keyword evidence="4" id="KW-1185">Reference proteome</keyword>
<evidence type="ECO:0000256" key="2">
    <source>
        <dbReference type="SAM" id="Phobius"/>
    </source>
</evidence>
<comment type="caution">
    <text evidence="3">The sequence shown here is derived from an EMBL/GenBank/DDBJ whole genome shotgun (WGS) entry which is preliminary data.</text>
</comment>
<name>A0ABV3FXQ6_9NOCA</name>
<accession>A0ABV3FXQ6</accession>
<keyword evidence="2" id="KW-1133">Transmembrane helix</keyword>
<feature type="transmembrane region" description="Helical" evidence="2">
    <location>
        <begin position="122"/>
        <end position="140"/>
    </location>
</feature>
<dbReference type="Proteomes" id="UP001551695">
    <property type="component" value="Unassembled WGS sequence"/>
</dbReference>